<keyword evidence="6" id="KW-1185">Reference proteome</keyword>
<dbReference type="SMART" id="SM00028">
    <property type="entry name" value="TPR"/>
    <property type="match status" value="8"/>
</dbReference>
<accession>A0A2U0UB41</accession>
<feature type="repeat" description="TPR" evidence="3">
    <location>
        <begin position="440"/>
        <end position="473"/>
    </location>
</feature>
<dbReference type="InterPro" id="IPR051685">
    <property type="entry name" value="Ycf3/AcsC/BcsC/TPR_MFPF"/>
</dbReference>
<protein>
    <submittedName>
        <fullName evidence="5">Tetratricopeptide repeat protein</fullName>
    </submittedName>
</protein>
<name>A0A2U0UB41_9BACT</name>
<evidence type="ECO:0000313" key="5">
    <source>
        <dbReference type="EMBL" id="PVX54829.1"/>
    </source>
</evidence>
<reference evidence="5 6" key="1">
    <citation type="submission" date="2018-05" db="EMBL/GenBank/DDBJ databases">
        <title>Genomic Encyclopedia of Type Strains, Phase IV (KMG-IV): sequencing the most valuable type-strain genomes for metagenomic binning, comparative biology and taxonomic classification.</title>
        <authorList>
            <person name="Goeker M."/>
        </authorList>
    </citation>
    <scope>NUCLEOTIDE SEQUENCE [LARGE SCALE GENOMIC DNA]</scope>
    <source>
        <strain evidence="5 6">DSM 100333</strain>
    </source>
</reference>
<sequence>MVGMCKQFTLYMVAIFMAMTWAMPSHLYANEGRAKNAKTQKASRKLSYSDSLRYKYFFLEAVRQQNAGHYAAAFDLLGHCLEIDSLAAEAYFLQARYFSQLRQDSVALKRLEMAAQLRPENSTYQEKLAQYYIGLSDYAKAVKVYERLSETQRDRSDVMNILVQLYQQQKDYDKMLHAIDRLEQIEGENEQFALARMRVYELKNDTKKAYQTLKTLADTHPNDLTYTIMLGNWLLQNKKPQKAFKLFDTALKAEPDNVYAQSSMYDYYRMNGEKEQAKAMMERILLGKNTPKETRVQFLRQVIQENEQQGGDSTVILSLFDHMQKELPKDSSILEMQAAYYSLKKMPQEQINQILTQLLKLAPDNAAARFQLIQSKWAKQNWKEVSELSEPGMLYNPDEMAFYYFTGLARYYQKDDKGALDAFQRGTAEINDKSDPAIVSDFYAIMGEIYHNQGYREKAYEAFDSCLQWKPDHVNTLNNYAYFLSVEGGDLKRAEAMSALAVKAEPKNATFLDTYAWVLYCQNRYAEAKIYIDQALKNDTDSVLSADVMDHAGDIYAKVGDIGHALEYWQKAIKLGGDAKAINRKIKRYTVKK</sequence>
<dbReference type="InterPro" id="IPR011990">
    <property type="entry name" value="TPR-like_helical_dom_sf"/>
</dbReference>
<keyword evidence="1" id="KW-0677">Repeat</keyword>
<feature type="repeat" description="TPR" evidence="3">
    <location>
        <begin position="546"/>
        <end position="579"/>
    </location>
</feature>
<keyword evidence="2 3" id="KW-0802">TPR repeat</keyword>
<feature type="repeat" description="TPR" evidence="3">
    <location>
        <begin position="224"/>
        <end position="257"/>
    </location>
</feature>
<dbReference type="SUPFAM" id="SSF81901">
    <property type="entry name" value="HCP-like"/>
    <property type="match status" value="1"/>
</dbReference>
<evidence type="ECO:0000313" key="6">
    <source>
        <dbReference type="Proteomes" id="UP000245870"/>
    </source>
</evidence>
<dbReference type="SUPFAM" id="SSF48452">
    <property type="entry name" value="TPR-like"/>
    <property type="match status" value="2"/>
</dbReference>
<dbReference type="Pfam" id="PF13181">
    <property type="entry name" value="TPR_8"/>
    <property type="match status" value="1"/>
</dbReference>
<feature type="chain" id="PRO_5015744383" evidence="4">
    <location>
        <begin position="30"/>
        <end position="593"/>
    </location>
</feature>
<evidence type="ECO:0000256" key="4">
    <source>
        <dbReference type="SAM" id="SignalP"/>
    </source>
</evidence>
<organism evidence="5 6">
    <name type="scientific">Hallella colorans</name>
    <dbReference type="NCBI Taxonomy" id="1703337"/>
    <lineage>
        <taxon>Bacteria</taxon>
        <taxon>Pseudomonadati</taxon>
        <taxon>Bacteroidota</taxon>
        <taxon>Bacteroidia</taxon>
        <taxon>Bacteroidales</taxon>
        <taxon>Prevotellaceae</taxon>
        <taxon>Hallella</taxon>
    </lineage>
</organism>
<gene>
    <name evidence="5" type="ORF">C7379_10856</name>
</gene>
<dbReference type="AlphaFoldDB" id="A0A2U0UB41"/>
<dbReference type="PANTHER" id="PTHR44943:SF8">
    <property type="entry name" value="TPR REPEAT-CONTAINING PROTEIN MJ0263"/>
    <property type="match status" value="1"/>
</dbReference>
<dbReference type="PANTHER" id="PTHR44943">
    <property type="entry name" value="CELLULOSE SYNTHASE OPERON PROTEIN C"/>
    <property type="match status" value="1"/>
</dbReference>
<proteinExistence type="predicted"/>
<evidence type="ECO:0000256" key="2">
    <source>
        <dbReference type="ARBA" id="ARBA00022803"/>
    </source>
</evidence>
<evidence type="ECO:0000256" key="3">
    <source>
        <dbReference type="PROSITE-ProRule" id="PRU00339"/>
    </source>
</evidence>
<dbReference type="InterPro" id="IPR019734">
    <property type="entry name" value="TPR_rpt"/>
</dbReference>
<keyword evidence="4" id="KW-0732">Signal</keyword>
<dbReference type="Proteomes" id="UP000245870">
    <property type="component" value="Unassembled WGS sequence"/>
</dbReference>
<comment type="caution">
    <text evidence="5">The sequence shown here is derived from an EMBL/GenBank/DDBJ whole genome shotgun (WGS) entry which is preliminary data.</text>
</comment>
<dbReference type="Gene3D" id="1.25.40.10">
    <property type="entry name" value="Tetratricopeptide repeat domain"/>
    <property type="match status" value="3"/>
</dbReference>
<feature type="signal peptide" evidence="4">
    <location>
        <begin position="1"/>
        <end position="29"/>
    </location>
</feature>
<evidence type="ECO:0000256" key="1">
    <source>
        <dbReference type="ARBA" id="ARBA00022737"/>
    </source>
</evidence>
<dbReference type="PROSITE" id="PS50005">
    <property type="entry name" value="TPR"/>
    <property type="match status" value="3"/>
</dbReference>
<dbReference type="EMBL" id="QENY01000008">
    <property type="protein sequence ID" value="PVX54829.1"/>
    <property type="molecule type" value="Genomic_DNA"/>
</dbReference>